<dbReference type="PANTHER" id="PTHR31541">
    <property type="entry name" value="B3 DOMAIN PLANT PROTEIN-RELATED"/>
    <property type="match status" value="1"/>
</dbReference>
<keyword evidence="3" id="KW-0238">DNA-binding</keyword>
<dbReference type="Proteomes" id="UP000078284">
    <property type="component" value="Chromosome 1"/>
</dbReference>
<dbReference type="EMBL" id="LUHQ01000001">
    <property type="protein sequence ID" value="OAP18000.1"/>
    <property type="molecule type" value="Genomic_DNA"/>
</dbReference>
<comment type="subcellular location">
    <subcellularLocation>
        <location evidence="1">Nucleus</location>
    </subcellularLocation>
</comment>
<protein>
    <recommendedName>
        <fullName evidence="7">TF-B3 domain-containing protein</fullName>
    </recommendedName>
</protein>
<evidence type="ECO:0000256" key="5">
    <source>
        <dbReference type="ARBA" id="ARBA00023242"/>
    </source>
</evidence>
<dbReference type="Proteomes" id="UP000426265">
    <property type="component" value="Unassembled WGS sequence"/>
</dbReference>
<sequence length="315" mass="36489">MSSRDKPKTFAEVREEICKRREEMISRDNQKKTKTVAQVREEKGKRREEMISRYNQKKAKTVAQVKEGKGKRREEMISRDNRTKPKTVAQVRDAKRKRIFDHVPRGTREPHAYLRNDPAPQVASVPKSVPEEKDVILDRILSNVPRRKKTTSYEFVPPKHPQEPQWLLQVMSRMNGAGDPKLIIEKNLDSNDVDPRQNRLSIPINTVIQNDFLTLDESRLIDEDEITNEGNMGVAAFLVDQRTKKWNMGFKQWFMTTDSGSSYWSFVLRGEWSNVVETNGLKEGDKISLWSFRSNDILCFALVPPTSSVVESLDK</sequence>
<feature type="region of interest" description="Disordered" evidence="6">
    <location>
        <begin position="24"/>
        <end position="86"/>
    </location>
</feature>
<evidence type="ECO:0000256" key="3">
    <source>
        <dbReference type="ARBA" id="ARBA00023125"/>
    </source>
</evidence>
<dbReference type="Proteomes" id="UP000434276">
    <property type="component" value="Unassembled WGS sequence"/>
</dbReference>
<dbReference type="GO" id="GO:0003677">
    <property type="term" value="F:DNA binding"/>
    <property type="evidence" value="ECO:0007669"/>
    <property type="project" value="UniProtKB-KW"/>
</dbReference>
<evidence type="ECO:0000256" key="2">
    <source>
        <dbReference type="ARBA" id="ARBA00023015"/>
    </source>
</evidence>
<dbReference type="EMBL" id="CACSHJ010000087">
    <property type="protein sequence ID" value="CAA0170393.1"/>
    <property type="molecule type" value="Genomic_DNA"/>
</dbReference>
<evidence type="ECO:0000313" key="9">
    <source>
        <dbReference type="EMBL" id="OAP18000.1"/>
    </source>
</evidence>
<dbReference type="GO" id="GO:0005634">
    <property type="term" value="C:nucleus"/>
    <property type="evidence" value="ECO:0007669"/>
    <property type="project" value="UniProtKB-SubCell"/>
</dbReference>
<evidence type="ECO:0000313" key="10">
    <source>
        <dbReference type="EMBL" id="VYS45145.1"/>
    </source>
</evidence>
<feature type="domain" description="TF-B3" evidence="7">
    <location>
        <begin position="204"/>
        <end position="306"/>
    </location>
</feature>
<dbReference type="InterPro" id="IPR005508">
    <property type="entry name" value="At2g31720-like"/>
</dbReference>
<evidence type="ECO:0000256" key="4">
    <source>
        <dbReference type="ARBA" id="ARBA00023163"/>
    </source>
</evidence>
<keyword evidence="5" id="KW-0539">Nucleus</keyword>
<organism evidence="9 11">
    <name type="scientific">Arabidopsis thaliana</name>
    <name type="common">Mouse-ear cress</name>
    <dbReference type="NCBI Taxonomy" id="3702"/>
    <lineage>
        <taxon>Eukaryota</taxon>
        <taxon>Viridiplantae</taxon>
        <taxon>Streptophyta</taxon>
        <taxon>Embryophyta</taxon>
        <taxon>Tracheophyta</taxon>
        <taxon>Spermatophyta</taxon>
        <taxon>Magnoliopsida</taxon>
        <taxon>eudicotyledons</taxon>
        <taxon>Gunneridae</taxon>
        <taxon>Pentapetalae</taxon>
        <taxon>rosids</taxon>
        <taxon>malvids</taxon>
        <taxon>Brassicales</taxon>
        <taxon>Brassicaceae</taxon>
        <taxon>Camelineae</taxon>
        <taxon>Arabidopsis</taxon>
    </lineage>
</organism>
<dbReference type="PANTHER" id="PTHR31541:SF45">
    <property type="entry name" value="GENOME ASSEMBLY, CHROMOSOME: A10"/>
    <property type="match status" value="1"/>
</dbReference>
<dbReference type="InterPro" id="IPR003340">
    <property type="entry name" value="B3_DNA-bd"/>
</dbReference>
<keyword evidence="2" id="KW-0805">Transcription regulation</keyword>
<evidence type="ECO:0000259" key="7">
    <source>
        <dbReference type="PROSITE" id="PS50863"/>
    </source>
</evidence>
<reference evidence="11" key="1">
    <citation type="journal article" date="2016" name="Proc. Natl. Acad. Sci. U.S.A.">
        <title>Chromosome-level assembly of Arabidopsis thaliana Ler reveals the extent of translocation and inversion polymorphisms.</title>
        <authorList>
            <person name="Zapata L."/>
            <person name="Ding J."/>
            <person name="Willing E.M."/>
            <person name="Hartwig B."/>
            <person name="Bezdan D."/>
            <person name="Jiao W.B."/>
            <person name="Patel V."/>
            <person name="Velikkakam James G."/>
            <person name="Koornneef M."/>
            <person name="Ossowski S."/>
            <person name="Schneeberger K."/>
        </authorList>
    </citation>
    <scope>NUCLEOTIDE SEQUENCE [LARGE SCALE GENOMIC DNA]</scope>
    <source>
        <strain evidence="11">cv. Landsberg erecta</strain>
    </source>
</reference>
<proteinExistence type="predicted"/>
<accession>A0A178WI17</accession>
<evidence type="ECO:0000313" key="11">
    <source>
        <dbReference type="Proteomes" id="UP000078284"/>
    </source>
</evidence>
<reference evidence="8 13" key="3">
    <citation type="submission" date="2019-12" db="EMBL/GenBank/DDBJ databases">
        <authorList>
            <person name="Jiao W.-B."/>
            <person name="Schneeberger K."/>
        </authorList>
    </citation>
    <scope>NUCLEOTIDE SEQUENCE [LARGE SCALE GENOMIC DNA]</scope>
    <source>
        <strain evidence="12">cv. An-1</strain>
        <strain evidence="13">cv. C24</strain>
    </source>
</reference>
<feature type="region of interest" description="Disordered" evidence="6">
    <location>
        <begin position="108"/>
        <end position="129"/>
    </location>
</feature>
<dbReference type="Pfam" id="PF03754">
    <property type="entry name" value="At2g31720-like"/>
    <property type="match status" value="1"/>
</dbReference>
<dbReference type="OrthoDB" id="1090008at2759"/>
<evidence type="ECO:0000256" key="6">
    <source>
        <dbReference type="SAM" id="MobiDB-lite"/>
    </source>
</evidence>
<dbReference type="AlphaFoldDB" id="A0A178WI17"/>
<dbReference type="EMBL" id="CACRSJ010000104">
    <property type="protein sequence ID" value="VYS45145.1"/>
    <property type="molecule type" value="Genomic_DNA"/>
</dbReference>
<dbReference type="InterPro" id="IPR015300">
    <property type="entry name" value="DNA-bd_pseudobarrel_sf"/>
</dbReference>
<accession>A0A5S9SVI5</accession>
<evidence type="ECO:0000313" key="12">
    <source>
        <dbReference type="Proteomes" id="UP000426265"/>
    </source>
</evidence>
<reference evidence="9" key="2">
    <citation type="submission" date="2016-03" db="EMBL/GenBank/DDBJ databases">
        <title>Full-length assembly of Arabidopsis thaliana Ler reveals the complement of translocations and inversions.</title>
        <authorList>
            <person name="Zapata L."/>
            <person name="Schneeberger K."/>
            <person name="Ossowski S."/>
        </authorList>
    </citation>
    <scope>NUCLEOTIDE SEQUENCE [LARGE SCALE GENOMIC DNA]</scope>
    <source>
        <tissue evidence="9">Leaf</tissue>
    </source>
</reference>
<evidence type="ECO:0000256" key="1">
    <source>
        <dbReference type="ARBA" id="ARBA00004123"/>
    </source>
</evidence>
<dbReference type="CDD" id="cd10017">
    <property type="entry name" value="B3_DNA"/>
    <property type="match status" value="1"/>
</dbReference>
<evidence type="ECO:0000313" key="8">
    <source>
        <dbReference type="EMBL" id="CAA0170393.1"/>
    </source>
</evidence>
<dbReference type="ExpressionAtlas" id="A0A178WI17">
    <property type="expression patterns" value="baseline and differential"/>
</dbReference>
<dbReference type="SUPFAM" id="SSF101936">
    <property type="entry name" value="DNA-binding pseudobarrel domain"/>
    <property type="match status" value="1"/>
</dbReference>
<keyword evidence="4" id="KW-0804">Transcription</keyword>
<evidence type="ECO:0000313" key="13">
    <source>
        <dbReference type="Proteomes" id="UP000434276"/>
    </source>
</evidence>
<name>A0A178WI17_ARATH</name>
<dbReference type="Gene3D" id="2.40.330.10">
    <property type="entry name" value="DNA-binding pseudobarrel domain"/>
    <property type="match status" value="1"/>
</dbReference>
<feature type="compositionally biased region" description="Basic and acidic residues" evidence="6">
    <location>
        <begin position="39"/>
        <end position="51"/>
    </location>
</feature>
<gene>
    <name evidence="9" type="ordered locus">AXX17_At1g05460</name>
    <name evidence="10" type="ORF">AN1_LOCUS650</name>
    <name evidence="8" type="ORF">C24_LOCUS566</name>
</gene>
<dbReference type="PROSITE" id="PS50863">
    <property type="entry name" value="B3"/>
    <property type="match status" value="1"/>
</dbReference>
<feature type="compositionally biased region" description="Basic and acidic residues" evidence="6">
    <location>
        <begin position="66"/>
        <end position="83"/>
    </location>
</feature>